<dbReference type="Gene3D" id="3.10.310.10">
    <property type="entry name" value="Diaminopimelate Epimerase, Chain A, domain 1"/>
    <property type="match status" value="1"/>
</dbReference>
<dbReference type="SUPFAM" id="SSF54506">
    <property type="entry name" value="Diaminopimelate epimerase-like"/>
    <property type="match status" value="1"/>
</dbReference>
<dbReference type="AlphaFoldDB" id="A0A381KK84"/>
<accession>A0A381KK84</accession>
<reference evidence="1" key="1">
    <citation type="submission" date="2018-06" db="EMBL/GenBank/DDBJ databases">
        <authorList>
            <consortium name="Pathogen Informatics"/>
            <person name="Doyle S."/>
        </authorList>
    </citation>
    <scope>NUCLEOTIDE SEQUENCE</scope>
    <source>
        <strain evidence="1">NCTC13307</strain>
    </source>
</reference>
<proteinExistence type="predicted"/>
<gene>
    <name evidence="1" type="ORF">NCTC13307_03772</name>
</gene>
<name>A0A381KK84_CLODI</name>
<organism evidence="1">
    <name type="scientific">Clostridioides difficile</name>
    <name type="common">Peptoclostridium difficile</name>
    <dbReference type="NCBI Taxonomy" id="1496"/>
    <lineage>
        <taxon>Bacteria</taxon>
        <taxon>Bacillati</taxon>
        <taxon>Bacillota</taxon>
        <taxon>Clostridia</taxon>
        <taxon>Peptostreptococcales</taxon>
        <taxon>Peptostreptococcaceae</taxon>
        <taxon>Clostridioides</taxon>
    </lineage>
</organism>
<sequence length="32" mass="3433">MNKIKIKQVDAFTTIPFGGNPAGVVTDASQHF</sequence>
<dbReference type="EMBL" id="UFWD01000002">
    <property type="protein sequence ID" value="SUY82666.1"/>
    <property type="molecule type" value="Genomic_DNA"/>
</dbReference>
<protein>
    <submittedName>
        <fullName evidence="1">Predicted epimerase, PhzC/PhzF homolog</fullName>
    </submittedName>
</protein>
<evidence type="ECO:0000313" key="1">
    <source>
        <dbReference type="EMBL" id="SUY82666.1"/>
    </source>
</evidence>